<dbReference type="Pfam" id="PF03445">
    <property type="entry name" value="DUF294"/>
    <property type="match status" value="1"/>
</dbReference>
<evidence type="ECO:0000313" key="4">
    <source>
        <dbReference type="EMBL" id="SIT66083.1"/>
    </source>
</evidence>
<dbReference type="InterPro" id="IPR018821">
    <property type="entry name" value="DUF294_put_nucleoTrafse_sb-bd"/>
</dbReference>
<dbReference type="Pfam" id="PF00571">
    <property type="entry name" value="CBS"/>
    <property type="match status" value="2"/>
</dbReference>
<dbReference type="SUPFAM" id="SSF51206">
    <property type="entry name" value="cAMP-binding domain-like"/>
    <property type="match status" value="1"/>
</dbReference>
<accession>A0A1R3VNC3</accession>
<dbReference type="OrthoDB" id="9808528at2"/>
<dbReference type="SUPFAM" id="SSF54631">
    <property type="entry name" value="CBS-domain pair"/>
    <property type="match status" value="1"/>
</dbReference>
<dbReference type="Pfam" id="PF10335">
    <property type="entry name" value="DUF294_C"/>
    <property type="match status" value="1"/>
</dbReference>
<dbReference type="GO" id="GO:0008773">
    <property type="term" value="F:[protein-PII] uridylyltransferase activity"/>
    <property type="evidence" value="ECO:0007669"/>
    <property type="project" value="InterPro"/>
</dbReference>
<sequence length="642" mass="72087">MSVSPELKSVPSSRGVLAPVLDFLSRHEPFKRMAGAHLEFAAKRMSLIFYAAEETLLEPSMGPVQALYLVKQGRIAQEPLDRQGHVMGAARELDAGALFSIGALASRRSVRSRYRATEDSFCLVLGAQDFNELSNLSGVFRDFCSRRLAGLVDQLLTEAQSRAAIGMPAETTLGLTIAERMREQPLTCQPEAALHAVLSDMYEHKSDAVVVIDGEQRPVGIFTLHDLLSRVTLVGKSLQEPIRSVMTTEPLSLPSGALALEAATLMARHGMHHICVIERGRLKGLLAEQDLFSSKQLDLVKLSLAIEQCRSIDDLAELSRSVQQLMGQLLLQSLRTDQVMPMLSTLNDHISRRAIGLLTEIHDGDLPQFDWLSFGSEGRREQTLLTDQDNGIIFTPGRGSLETSRQRLVRLATRINEALRRCGFALCRGQVMASNPEYCLTAEEWRQKFARYMDGGSPAHLLKANTFFDLRVLHGREGATEDLRQWFLQKTSMNSRFRRQMAENALRLRPPLNWLGDFKLAQRDSEHGGVLDLKVNGVTPVTDAARIYALAIKCPATHTEARLEACVAEGIMNEQEVLAWTKAYRYMQRLRLHRQLRRQQAGQPMDNYVDPAELDQLQKHTLKEAFRQVRRLQSRVALDYQL</sequence>
<dbReference type="InterPro" id="IPR005105">
    <property type="entry name" value="GlnD_Uridyltrans_N"/>
</dbReference>
<evidence type="ECO:0000313" key="5">
    <source>
        <dbReference type="Proteomes" id="UP000223759"/>
    </source>
</evidence>
<evidence type="ECO:0000259" key="3">
    <source>
        <dbReference type="PROSITE" id="PS51371"/>
    </source>
</evidence>
<dbReference type="AlphaFoldDB" id="A0A1R3VNC3"/>
<feature type="domain" description="CBS" evidence="3">
    <location>
        <begin position="181"/>
        <end position="240"/>
    </location>
</feature>
<dbReference type="PANTHER" id="PTHR43080">
    <property type="entry name" value="CBS DOMAIN-CONTAINING PROTEIN CBSX3, MITOCHONDRIAL"/>
    <property type="match status" value="1"/>
</dbReference>
<name>A0A1R3VNC3_9GAMM</name>
<gene>
    <name evidence="4" type="ORF">SAMN05216526_0472</name>
</gene>
<dbReference type="EMBL" id="FTPK01000001">
    <property type="protein sequence ID" value="SIT66083.1"/>
    <property type="molecule type" value="Genomic_DNA"/>
</dbReference>
<dbReference type="InterPro" id="IPR046342">
    <property type="entry name" value="CBS_dom_sf"/>
</dbReference>
<dbReference type="InterPro" id="IPR014710">
    <property type="entry name" value="RmlC-like_jellyroll"/>
</dbReference>
<dbReference type="InterPro" id="IPR000644">
    <property type="entry name" value="CBS_dom"/>
</dbReference>
<dbReference type="InterPro" id="IPR051257">
    <property type="entry name" value="Diverse_CBS-Domain"/>
</dbReference>
<dbReference type="PROSITE" id="PS51371">
    <property type="entry name" value="CBS"/>
    <property type="match status" value="2"/>
</dbReference>
<dbReference type="InterPro" id="IPR018490">
    <property type="entry name" value="cNMP-bd_dom_sf"/>
</dbReference>
<feature type="domain" description="CBS" evidence="3">
    <location>
        <begin position="246"/>
        <end position="302"/>
    </location>
</feature>
<dbReference type="Gene3D" id="2.60.120.10">
    <property type="entry name" value="Jelly Rolls"/>
    <property type="match status" value="1"/>
</dbReference>
<evidence type="ECO:0000256" key="1">
    <source>
        <dbReference type="ARBA" id="ARBA00023122"/>
    </source>
</evidence>
<dbReference type="SMART" id="SM00116">
    <property type="entry name" value="CBS"/>
    <property type="match status" value="2"/>
</dbReference>
<proteinExistence type="predicted"/>
<reference evidence="4 5" key="1">
    <citation type="submission" date="2017-01" db="EMBL/GenBank/DDBJ databases">
        <authorList>
            <person name="Mah S.A."/>
            <person name="Swanson W.J."/>
            <person name="Moy G.W."/>
            <person name="Vacquier V.D."/>
        </authorList>
    </citation>
    <scope>NUCLEOTIDE SEQUENCE [LARGE SCALE GENOMIC DNA]</scope>
    <source>
        <strain evidence="4 5">M9</strain>
    </source>
</reference>
<keyword evidence="1 2" id="KW-0129">CBS domain</keyword>
<organism evidence="4 5">
    <name type="scientific">Ectothiorhodosinus mongolicus</name>
    <dbReference type="NCBI Taxonomy" id="233100"/>
    <lineage>
        <taxon>Bacteria</taxon>
        <taxon>Pseudomonadati</taxon>
        <taxon>Pseudomonadota</taxon>
        <taxon>Gammaproteobacteria</taxon>
        <taxon>Chromatiales</taxon>
        <taxon>Ectothiorhodospiraceae</taxon>
        <taxon>Ectothiorhodosinus</taxon>
    </lineage>
</organism>
<dbReference type="Gene3D" id="3.10.580.10">
    <property type="entry name" value="CBS-domain"/>
    <property type="match status" value="1"/>
</dbReference>
<evidence type="ECO:0000256" key="2">
    <source>
        <dbReference type="PROSITE-ProRule" id="PRU00703"/>
    </source>
</evidence>
<keyword evidence="5" id="KW-1185">Reference proteome</keyword>
<dbReference type="Proteomes" id="UP000223759">
    <property type="component" value="Unassembled WGS sequence"/>
</dbReference>
<protein>
    <submittedName>
        <fullName evidence="4">CBS domain-containing protein</fullName>
    </submittedName>
</protein>
<dbReference type="CDD" id="cd05401">
    <property type="entry name" value="NT_GlnE_GlnD_like"/>
    <property type="match status" value="1"/>
</dbReference>
<dbReference type="STRING" id="233100.SAMN05216526_0472"/>
<dbReference type="PANTHER" id="PTHR43080:SF29">
    <property type="entry name" value="OS02G0818000 PROTEIN"/>
    <property type="match status" value="1"/>
</dbReference>